<dbReference type="PANTHER" id="PTHR13604:SF0">
    <property type="entry name" value="ABASIC SITE PROCESSING PROTEIN HMCES"/>
    <property type="match status" value="1"/>
</dbReference>
<evidence type="ECO:0000256" key="2">
    <source>
        <dbReference type="ARBA" id="ARBA00022670"/>
    </source>
</evidence>
<evidence type="ECO:0000256" key="1">
    <source>
        <dbReference type="ARBA" id="ARBA00008136"/>
    </source>
</evidence>
<comment type="caution">
    <text evidence="9">The sequence shown here is derived from an EMBL/GenBank/DDBJ whole genome shotgun (WGS) entry which is preliminary data.</text>
</comment>
<accession>A0ABP5GPH9</accession>
<dbReference type="EMBL" id="BAAAQN010000051">
    <property type="protein sequence ID" value="GAA2051518.1"/>
    <property type="molecule type" value="Genomic_DNA"/>
</dbReference>
<keyword evidence="3" id="KW-0227">DNA damage</keyword>
<dbReference type="EC" id="3.4.-.-" evidence="8"/>
<keyword evidence="2 8" id="KW-0645">Protease</keyword>
<organism evidence="9 10">
    <name type="scientific">Catenulispora yoronensis</name>
    <dbReference type="NCBI Taxonomy" id="450799"/>
    <lineage>
        <taxon>Bacteria</taxon>
        <taxon>Bacillati</taxon>
        <taxon>Actinomycetota</taxon>
        <taxon>Actinomycetes</taxon>
        <taxon>Catenulisporales</taxon>
        <taxon>Catenulisporaceae</taxon>
        <taxon>Catenulispora</taxon>
    </lineage>
</organism>
<dbReference type="PANTHER" id="PTHR13604">
    <property type="entry name" value="DC12-RELATED"/>
    <property type="match status" value="1"/>
</dbReference>
<evidence type="ECO:0000256" key="7">
    <source>
        <dbReference type="ARBA" id="ARBA00023239"/>
    </source>
</evidence>
<dbReference type="RefSeq" id="WP_344669809.1">
    <property type="nucleotide sequence ID" value="NZ_BAAAQN010000051.1"/>
</dbReference>
<keyword evidence="10" id="KW-1185">Reference proteome</keyword>
<evidence type="ECO:0000313" key="10">
    <source>
        <dbReference type="Proteomes" id="UP001500751"/>
    </source>
</evidence>
<evidence type="ECO:0000313" key="9">
    <source>
        <dbReference type="EMBL" id="GAA2051518.1"/>
    </source>
</evidence>
<dbReference type="InterPro" id="IPR036590">
    <property type="entry name" value="SRAP-like"/>
</dbReference>
<dbReference type="Gene3D" id="3.90.1680.10">
    <property type="entry name" value="SOS response associated peptidase-like"/>
    <property type="match status" value="1"/>
</dbReference>
<evidence type="ECO:0000256" key="4">
    <source>
        <dbReference type="ARBA" id="ARBA00022801"/>
    </source>
</evidence>
<name>A0ABP5GPH9_9ACTN</name>
<keyword evidence="4 8" id="KW-0378">Hydrolase</keyword>
<dbReference type="InterPro" id="IPR003738">
    <property type="entry name" value="SRAP"/>
</dbReference>
<evidence type="ECO:0000256" key="8">
    <source>
        <dbReference type="RuleBase" id="RU364100"/>
    </source>
</evidence>
<keyword evidence="5" id="KW-0190">Covalent protein-DNA linkage</keyword>
<sequence>MCGRYVLRTDPSQLAGQLGIEQPESFEQVAADFEPNYNVAPTDRIVAAIERHPRDAQAGSEAVRKLKEVRWGLVPSWAKDRSIGQKMFNARIETITEKASFKRAFTKRRCIIPADGYYEWYKPAGPKPVKQPFFIHDGSGDALAFAGLYELWRDPAVEDKEDPAAWLWSATILTTASVGGLHHIHDRMPVIVPRTHFDAWLDPDYGSGDGDAQALLNLLDAGRDPRLETYPVSTAVNSVRNNGPELVLPLEAE</sequence>
<evidence type="ECO:0000256" key="6">
    <source>
        <dbReference type="ARBA" id="ARBA00023125"/>
    </source>
</evidence>
<protein>
    <recommendedName>
        <fullName evidence="8">Abasic site processing protein</fullName>
        <ecNumber evidence="8">3.4.-.-</ecNumber>
    </recommendedName>
</protein>
<dbReference type="Proteomes" id="UP001500751">
    <property type="component" value="Unassembled WGS sequence"/>
</dbReference>
<keyword evidence="6" id="KW-0238">DNA-binding</keyword>
<reference evidence="10" key="1">
    <citation type="journal article" date="2019" name="Int. J. Syst. Evol. Microbiol.">
        <title>The Global Catalogue of Microorganisms (GCM) 10K type strain sequencing project: providing services to taxonomists for standard genome sequencing and annotation.</title>
        <authorList>
            <consortium name="The Broad Institute Genomics Platform"/>
            <consortium name="The Broad Institute Genome Sequencing Center for Infectious Disease"/>
            <person name="Wu L."/>
            <person name="Ma J."/>
        </authorList>
    </citation>
    <scope>NUCLEOTIDE SEQUENCE [LARGE SCALE GENOMIC DNA]</scope>
    <source>
        <strain evidence="10">JCM 16014</strain>
    </source>
</reference>
<proteinExistence type="inferred from homology"/>
<gene>
    <name evidence="9" type="ORF">GCM10009839_68150</name>
</gene>
<dbReference type="SUPFAM" id="SSF143081">
    <property type="entry name" value="BB1717-like"/>
    <property type="match status" value="1"/>
</dbReference>
<dbReference type="Pfam" id="PF02586">
    <property type="entry name" value="SRAP"/>
    <property type="match status" value="1"/>
</dbReference>
<evidence type="ECO:0000256" key="5">
    <source>
        <dbReference type="ARBA" id="ARBA00023124"/>
    </source>
</evidence>
<comment type="similarity">
    <text evidence="1 8">Belongs to the SOS response-associated peptidase family.</text>
</comment>
<evidence type="ECO:0000256" key="3">
    <source>
        <dbReference type="ARBA" id="ARBA00022763"/>
    </source>
</evidence>
<keyword evidence="7" id="KW-0456">Lyase</keyword>